<evidence type="ECO:0000313" key="2">
    <source>
        <dbReference type="Proteomes" id="UP001477672"/>
    </source>
</evidence>
<sequence>MNEKSMTAGGKKPHNVILENRNMLTATGIQAILSYDELTACLDTEYGMLTIGGEGLKVSELSVQTGEVRISGAIEYVQYTVKKEKGTSLFKRLVR</sequence>
<dbReference type="InterPro" id="IPR022476">
    <property type="entry name" value="Spore_YabP/YqfC"/>
</dbReference>
<dbReference type="RefSeq" id="WP_349215233.1">
    <property type="nucleotide sequence ID" value="NZ_JBBMFA010000069.1"/>
</dbReference>
<protein>
    <submittedName>
        <fullName evidence="1">YabP/YqfC family sporulation protein</fullName>
    </submittedName>
</protein>
<keyword evidence="2" id="KW-1185">Reference proteome</keyword>
<dbReference type="InterPro" id="IPR038705">
    <property type="entry name" value="YabP_sf"/>
</dbReference>
<accession>A0ABV1GD90</accession>
<name>A0ABV1GD90_9FIRM</name>
<organism evidence="1 2">
    <name type="scientific">Ruthenibacterium intestinale</name>
    <dbReference type="NCBI Taxonomy" id="3133163"/>
    <lineage>
        <taxon>Bacteria</taxon>
        <taxon>Bacillati</taxon>
        <taxon>Bacillota</taxon>
        <taxon>Clostridia</taxon>
        <taxon>Eubacteriales</taxon>
        <taxon>Oscillospiraceae</taxon>
        <taxon>Ruthenibacterium</taxon>
    </lineage>
</organism>
<reference evidence="1 2" key="1">
    <citation type="submission" date="2024-03" db="EMBL/GenBank/DDBJ databases">
        <title>Human intestinal bacterial collection.</title>
        <authorList>
            <person name="Pauvert C."/>
            <person name="Hitch T.C.A."/>
            <person name="Clavel T."/>
        </authorList>
    </citation>
    <scope>NUCLEOTIDE SEQUENCE [LARGE SCALE GENOMIC DNA]</scope>
    <source>
        <strain evidence="1 2">CLA-JM-H11</strain>
    </source>
</reference>
<evidence type="ECO:0000313" key="1">
    <source>
        <dbReference type="EMBL" id="MEQ2519798.1"/>
    </source>
</evidence>
<dbReference type="Pfam" id="PF07873">
    <property type="entry name" value="YabP"/>
    <property type="match status" value="1"/>
</dbReference>
<gene>
    <name evidence="1" type="ORF">WMO24_05040</name>
</gene>
<dbReference type="Gene3D" id="2.60.40.2000">
    <property type="match status" value="1"/>
</dbReference>
<dbReference type="EMBL" id="JBBMFA010000069">
    <property type="protein sequence ID" value="MEQ2519798.1"/>
    <property type="molecule type" value="Genomic_DNA"/>
</dbReference>
<comment type="caution">
    <text evidence="1">The sequence shown here is derived from an EMBL/GenBank/DDBJ whole genome shotgun (WGS) entry which is preliminary data.</text>
</comment>
<proteinExistence type="predicted"/>
<dbReference type="Proteomes" id="UP001477672">
    <property type="component" value="Unassembled WGS sequence"/>
</dbReference>